<proteinExistence type="predicted"/>
<dbReference type="PANTHER" id="PTHR12121:SF36">
    <property type="entry name" value="ENDONUCLEASE_EXONUCLEASE_PHOSPHATASE DOMAIN-CONTAINING PROTEIN"/>
    <property type="match status" value="1"/>
</dbReference>
<dbReference type="InterPro" id="IPR036691">
    <property type="entry name" value="Endo/exonu/phosph_ase_sf"/>
</dbReference>
<reference evidence="2 3" key="1">
    <citation type="submission" date="2016-11" db="EMBL/GenBank/DDBJ databases">
        <title>The macronuclear genome of Stentor coeruleus: a giant cell with tiny introns.</title>
        <authorList>
            <person name="Slabodnick M."/>
            <person name="Ruby J.G."/>
            <person name="Reiff S.B."/>
            <person name="Swart E.C."/>
            <person name="Gosai S."/>
            <person name="Prabakaran S."/>
            <person name="Witkowska E."/>
            <person name="Larue G.E."/>
            <person name="Fisher S."/>
            <person name="Freeman R.M."/>
            <person name="Gunawardena J."/>
            <person name="Chu W."/>
            <person name="Stover N.A."/>
            <person name="Gregory B.D."/>
            <person name="Nowacki M."/>
            <person name="Derisi J."/>
            <person name="Roy S.W."/>
            <person name="Marshall W.F."/>
            <person name="Sood P."/>
        </authorList>
    </citation>
    <scope>NUCLEOTIDE SEQUENCE [LARGE SCALE GENOMIC DNA]</scope>
    <source>
        <strain evidence="2">WM001</strain>
    </source>
</reference>
<comment type="caution">
    <text evidence="2">The sequence shown here is derived from an EMBL/GenBank/DDBJ whole genome shotgun (WGS) entry which is preliminary data.</text>
</comment>
<dbReference type="Proteomes" id="UP000187209">
    <property type="component" value="Unassembled WGS sequence"/>
</dbReference>
<keyword evidence="3" id="KW-1185">Reference proteome</keyword>
<sequence>MAESVFENALEKPKSSLLFSVSSYNILADAYLNYVSYCPEAFLSFDYRSKLIFDEIQEMDADFVCLQEVDKYNDYIEPFFKSQGYESIWVRRPDSSNPDGSLIAWKRDIWEQVEVMSLNFNEHTKCEQNQDYIKNSVGVVIMFKHKEIQSGIIIGTSHFYWDPALENVRFLQSVMFKSAAYKMQEKYSVPVILTGDFNSIPDSPTVKYLINQEFTLNLELYAHKEILSIEKPQEFTLFSSYANYSTCGYPEYTNYIPRFKGCIDYILFSEGLQVQNLRKVLDSNYLNQYYGLPTEKHPSDHLPLQVWFSRID</sequence>
<evidence type="ECO:0000313" key="2">
    <source>
        <dbReference type="EMBL" id="OMJ92717.1"/>
    </source>
</evidence>
<dbReference type="PANTHER" id="PTHR12121">
    <property type="entry name" value="CARBON CATABOLITE REPRESSOR PROTEIN 4"/>
    <property type="match status" value="1"/>
</dbReference>
<dbReference type="OrthoDB" id="428734at2759"/>
<name>A0A1R2CUL5_9CILI</name>
<gene>
    <name evidence="2" type="ORF">SteCoe_4463</name>
</gene>
<dbReference type="Gene3D" id="3.60.10.10">
    <property type="entry name" value="Endonuclease/exonuclease/phosphatase"/>
    <property type="match status" value="1"/>
</dbReference>
<protein>
    <recommendedName>
        <fullName evidence="1">Endonuclease/exonuclease/phosphatase domain-containing protein</fullName>
    </recommendedName>
</protein>
<feature type="domain" description="Endonuclease/exonuclease/phosphatase" evidence="1">
    <location>
        <begin position="23"/>
        <end position="301"/>
    </location>
</feature>
<evidence type="ECO:0000313" key="3">
    <source>
        <dbReference type="Proteomes" id="UP000187209"/>
    </source>
</evidence>
<dbReference type="AlphaFoldDB" id="A0A1R2CUL5"/>
<accession>A0A1R2CUL5</accession>
<dbReference type="Pfam" id="PF03372">
    <property type="entry name" value="Exo_endo_phos"/>
    <property type="match status" value="1"/>
</dbReference>
<evidence type="ECO:0000259" key="1">
    <source>
        <dbReference type="Pfam" id="PF03372"/>
    </source>
</evidence>
<dbReference type="InterPro" id="IPR050410">
    <property type="entry name" value="CCR4/nocturin_mRNA_transcr"/>
</dbReference>
<dbReference type="EMBL" id="MPUH01000056">
    <property type="protein sequence ID" value="OMJ92717.1"/>
    <property type="molecule type" value="Genomic_DNA"/>
</dbReference>
<organism evidence="2 3">
    <name type="scientific">Stentor coeruleus</name>
    <dbReference type="NCBI Taxonomy" id="5963"/>
    <lineage>
        <taxon>Eukaryota</taxon>
        <taxon>Sar</taxon>
        <taxon>Alveolata</taxon>
        <taxon>Ciliophora</taxon>
        <taxon>Postciliodesmatophora</taxon>
        <taxon>Heterotrichea</taxon>
        <taxon>Heterotrichida</taxon>
        <taxon>Stentoridae</taxon>
        <taxon>Stentor</taxon>
    </lineage>
</organism>
<dbReference type="InterPro" id="IPR005135">
    <property type="entry name" value="Endo/exonuclease/phosphatase"/>
</dbReference>
<dbReference type="GO" id="GO:0000175">
    <property type="term" value="F:3'-5'-RNA exonuclease activity"/>
    <property type="evidence" value="ECO:0007669"/>
    <property type="project" value="TreeGrafter"/>
</dbReference>
<dbReference type="SUPFAM" id="SSF56219">
    <property type="entry name" value="DNase I-like"/>
    <property type="match status" value="1"/>
</dbReference>